<evidence type="ECO:0000256" key="1">
    <source>
        <dbReference type="SAM" id="MobiDB-lite"/>
    </source>
</evidence>
<reference evidence="3" key="1">
    <citation type="submission" date="2020-08" db="EMBL/GenBank/DDBJ databases">
        <title>Genome public.</title>
        <authorList>
            <person name="Liu C."/>
            <person name="Sun Q."/>
        </authorList>
    </citation>
    <scope>NUCLEOTIDE SEQUENCE</scope>
    <source>
        <strain evidence="3">NSJ-40</strain>
    </source>
</reference>
<comment type="caution">
    <text evidence="3">The sequence shown here is derived from an EMBL/GenBank/DDBJ whole genome shotgun (WGS) entry which is preliminary data.</text>
</comment>
<evidence type="ECO:0000313" key="4">
    <source>
        <dbReference type="Proteomes" id="UP000651482"/>
    </source>
</evidence>
<dbReference type="PROSITE" id="PS51257">
    <property type="entry name" value="PROKAR_LIPOPROTEIN"/>
    <property type="match status" value="1"/>
</dbReference>
<evidence type="ECO:0000313" key="3">
    <source>
        <dbReference type="EMBL" id="MBC8534465.1"/>
    </source>
</evidence>
<feature type="compositionally biased region" description="Low complexity" evidence="1">
    <location>
        <begin position="95"/>
        <end position="107"/>
    </location>
</feature>
<dbReference type="AlphaFoldDB" id="A0A926DCH0"/>
<feature type="compositionally biased region" description="Low complexity" evidence="1">
    <location>
        <begin position="62"/>
        <end position="72"/>
    </location>
</feature>
<accession>A0A926DCH0</accession>
<dbReference type="Proteomes" id="UP000651482">
    <property type="component" value="Unassembled WGS sequence"/>
</dbReference>
<organism evidence="3 4">
    <name type="scientific">Yeguia hominis</name>
    <dbReference type="NCBI Taxonomy" id="2763662"/>
    <lineage>
        <taxon>Bacteria</taxon>
        <taxon>Bacillati</taxon>
        <taxon>Bacillota</taxon>
        <taxon>Clostridia</taxon>
        <taxon>Eubacteriales</taxon>
        <taxon>Yeguiaceae</taxon>
        <taxon>Yeguia</taxon>
    </lineage>
</organism>
<evidence type="ECO:0000256" key="2">
    <source>
        <dbReference type="SAM" id="SignalP"/>
    </source>
</evidence>
<feature type="signal peptide" evidence="2">
    <location>
        <begin position="1"/>
        <end position="24"/>
    </location>
</feature>
<keyword evidence="2" id="KW-0732">Signal</keyword>
<feature type="region of interest" description="Disordered" evidence="1">
    <location>
        <begin position="21"/>
        <end position="121"/>
    </location>
</feature>
<evidence type="ECO:0008006" key="5">
    <source>
        <dbReference type="Google" id="ProtNLM"/>
    </source>
</evidence>
<keyword evidence="4" id="KW-1185">Reference proteome</keyword>
<sequence>MRKSIFAALLVLIMLLGGCSDVSTAPTRNDESELVTETEAAAKAESTKSIYSSESNESKVPEAVAALETAAEVTEREPVQSETVRQTEPVKQSEAETPATKPTTENNNPPPAETPTQTASENTKTAYDFEFDMEAIKADCISIGQSMGLRLDTSLTPSNASWWNPVTASRSNQGEALKQSLEGYIKFHTAENLSAYGIDEISDFNICCEAKGNGEYLIYFLFA</sequence>
<feature type="chain" id="PRO_5037103683" description="SCP domain-containing protein" evidence="2">
    <location>
        <begin position="25"/>
        <end position="223"/>
    </location>
</feature>
<protein>
    <recommendedName>
        <fullName evidence="5">SCP domain-containing protein</fullName>
    </recommendedName>
</protein>
<proteinExistence type="predicted"/>
<gene>
    <name evidence="3" type="ORF">IAG03_10800</name>
</gene>
<name>A0A926DCH0_9FIRM</name>
<dbReference type="EMBL" id="JACRSN010000017">
    <property type="protein sequence ID" value="MBC8534465.1"/>
    <property type="molecule type" value="Genomic_DNA"/>
</dbReference>
<feature type="compositionally biased region" description="Polar residues" evidence="1">
    <location>
        <begin position="80"/>
        <end position="90"/>
    </location>
</feature>
<dbReference type="RefSeq" id="WP_249320048.1">
    <property type="nucleotide sequence ID" value="NZ_JACRSN010000017.1"/>
</dbReference>